<dbReference type="InterPro" id="IPR040044">
    <property type="entry name" value="SRR1L"/>
</dbReference>
<dbReference type="OrthoDB" id="551431at2759"/>
<name>A0A6S7HBG1_PARCT</name>
<proteinExistence type="inferred from homology"/>
<keyword evidence="4" id="KW-1185">Reference proteome</keyword>
<dbReference type="EMBL" id="CACRXK020002210">
    <property type="protein sequence ID" value="CAB3993211.1"/>
    <property type="molecule type" value="Genomic_DNA"/>
</dbReference>
<feature type="domain" description="SRR1-like" evidence="2">
    <location>
        <begin position="79"/>
        <end position="240"/>
    </location>
</feature>
<organism evidence="3 4">
    <name type="scientific">Paramuricea clavata</name>
    <name type="common">Red gorgonian</name>
    <name type="synonym">Violescent sea-whip</name>
    <dbReference type="NCBI Taxonomy" id="317549"/>
    <lineage>
        <taxon>Eukaryota</taxon>
        <taxon>Metazoa</taxon>
        <taxon>Cnidaria</taxon>
        <taxon>Anthozoa</taxon>
        <taxon>Octocorallia</taxon>
        <taxon>Malacalcyonacea</taxon>
        <taxon>Plexauridae</taxon>
        <taxon>Paramuricea</taxon>
    </lineage>
</organism>
<dbReference type="InterPro" id="IPR012942">
    <property type="entry name" value="SRR1-like"/>
</dbReference>
<accession>A0A6S7HBG1</accession>
<dbReference type="Proteomes" id="UP001152795">
    <property type="component" value="Unassembled WGS sequence"/>
</dbReference>
<dbReference type="PANTHER" id="PTHR28626:SF3">
    <property type="entry name" value="SRR1-LIKE PROTEIN"/>
    <property type="match status" value="1"/>
</dbReference>
<evidence type="ECO:0000313" key="3">
    <source>
        <dbReference type="EMBL" id="CAB3993211.1"/>
    </source>
</evidence>
<sequence length="275" mass="32011">MSDSDGFTLVKYKYPKQNKFKKKNGNLKDFSTFAPTSKNDKQFDLVLNNINEYKIELQDSPFYKELISSVSKILSTNSEKISIKFQDFVCYGIGKISECPTSRYQFALLVLLWQQFKPSGKCSIYDPVFGNLDQQICEHFELELIARNEEAKRKVSQKTLFFVPHGGKPLYNNILWANWGAGLENVVIFGNSFTSYQERIPSRQLEIEARYIAQIVPVTHEIRLRCLFHDDDVFNDMSLHHFVADELREQPSSFWQDCKEPIYEDNNMEIILNVA</sequence>
<dbReference type="GO" id="GO:0005737">
    <property type="term" value="C:cytoplasm"/>
    <property type="evidence" value="ECO:0007669"/>
    <property type="project" value="TreeGrafter"/>
</dbReference>
<dbReference type="AlphaFoldDB" id="A0A6S7HBG1"/>
<comment type="similarity">
    <text evidence="1">Belongs to the SRR1 family.</text>
</comment>
<evidence type="ECO:0000313" key="4">
    <source>
        <dbReference type="Proteomes" id="UP001152795"/>
    </source>
</evidence>
<gene>
    <name evidence="3" type="ORF">PACLA_8A021567</name>
</gene>
<evidence type="ECO:0000259" key="2">
    <source>
        <dbReference type="Pfam" id="PF07985"/>
    </source>
</evidence>
<evidence type="ECO:0000256" key="1">
    <source>
        <dbReference type="ARBA" id="ARBA00009856"/>
    </source>
</evidence>
<protein>
    <recommendedName>
        <fullName evidence="2">SRR1-like domain-containing protein</fullName>
    </recommendedName>
</protein>
<dbReference type="PANTHER" id="PTHR28626">
    <property type="entry name" value="SRR1-LIKE PROTEIN"/>
    <property type="match status" value="1"/>
</dbReference>
<dbReference type="GO" id="GO:0005634">
    <property type="term" value="C:nucleus"/>
    <property type="evidence" value="ECO:0007669"/>
    <property type="project" value="TreeGrafter"/>
</dbReference>
<dbReference type="Pfam" id="PF07985">
    <property type="entry name" value="SRR1"/>
    <property type="match status" value="1"/>
</dbReference>
<comment type="caution">
    <text evidence="3">The sequence shown here is derived from an EMBL/GenBank/DDBJ whole genome shotgun (WGS) entry which is preliminary data.</text>
</comment>
<reference evidence="3" key="1">
    <citation type="submission" date="2020-04" db="EMBL/GenBank/DDBJ databases">
        <authorList>
            <person name="Alioto T."/>
            <person name="Alioto T."/>
            <person name="Gomez Garrido J."/>
        </authorList>
    </citation>
    <scope>NUCLEOTIDE SEQUENCE</scope>
    <source>
        <strain evidence="3">A484AB</strain>
    </source>
</reference>